<reference evidence="3 5" key="1">
    <citation type="submission" date="2020-01" db="EMBL/GenBank/DDBJ databases">
        <authorList>
            <person name="Mishra B."/>
        </authorList>
    </citation>
    <scope>NUCLEOTIDE SEQUENCE [LARGE SCALE GENOMIC DNA]</scope>
</reference>
<feature type="compositionally biased region" description="Polar residues" evidence="1">
    <location>
        <begin position="223"/>
        <end position="233"/>
    </location>
</feature>
<evidence type="ECO:0000313" key="5">
    <source>
        <dbReference type="Proteomes" id="UP000467841"/>
    </source>
</evidence>
<feature type="region of interest" description="Disordered" evidence="1">
    <location>
        <begin position="78"/>
        <end position="127"/>
    </location>
</feature>
<evidence type="ECO:0000313" key="2">
    <source>
        <dbReference type="EMBL" id="CAA7024823.1"/>
    </source>
</evidence>
<dbReference type="PANTHER" id="PTHR47188:SF1">
    <property type="entry name" value="PROTEIN TAR1"/>
    <property type="match status" value="1"/>
</dbReference>
<name>A0A6D2I660_9BRAS</name>
<organism evidence="3 5">
    <name type="scientific">Microthlaspi erraticum</name>
    <dbReference type="NCBI Taxonomy" id="1685480"/>
    <lineage>
        <taxon>Eukaryota</taxon>
        <taxon>Viridiplantae</taxon>
        <taxon>Streptophyta</taxon>
        <taxon>Embryophyta</taxon>
        <taxon>Tracheophyta</taxon>
        <taxon>Spermatophyta</taxon>
        <taxon>Magnoliopsida</taxon>
        <taxon>eudicotyledons</taxon>
        <taxon>Gunneridae</taxon>
        <taxon>Pentapetalae</taxon>
        <taxon>rosids</taxon>
        <taxon>malvids</taxon>
        <taxon>Brassicales</taxon>
        <taxon>Brassicaceae</taxon>
        <taxon>Coluteocarpeae</taxon>
        <taxon>Microthlaspi</taxon>
    </lineage>
</organism>
<accession>A0A6D2I660</accession>
<protein>
    <submittedName>
        <fullName evidence="3">Uncharacterized protein</fullName>
    </submittedName>
</protein>
<dbReference type="EMBL" id="CACVBM020001028">
    <property type="protein sequence ID" value="CAA7025675.1"/>
    <property type="molecule type" value="Genomic_DNA"/>
</dbReference>
<evidence type="ECO:0000313" key="3">
    <source>
        <dbReference type="EMBL" id="CAA7025202.1"/>
    </source>
</evidence>
<gene>
    <name evidence="2" type="ORF">MERR_LOCUS12058</name>
    <name evidence="3" type="ORF">MERR_LOCUS12437</name>
    <name evidence="4" type="ORF">MERR_LOCUS12910</name>
</gene>
<sequence>MREPRYPLPRVVLDFRSQRSIPHTHRLRGGGSRLFSCMFLDTFRAGRARDLLRNRPAESDDQSFSGRSVSDRFSGLLATSQPANHPRRRDPNTSPDHSIGRSDGRQIAPPTKNGHAPPPIESRKSSQSVNPYYVWTCAGGTTRPVKARSVSPTEGTSRPELALKQTSRPIPRFNYELFNCNNLNIRYWSWNYRGCWHQTCPPMDPPVSQAPSPESNPNSPSPVTTMANKNARTTAGARQKPRSGVLTFMPTKERSSDVHAKPSIKGSDVHANPAQATTLAIIVNPAKATTPTFTQNPTQARRNKDLTVIFCPWDKRAMAGPNCFTHRQ</sequence>
<proteinExistence type="predicted"/>
<feature type="region of interest" description="Disordered" evidence="1">
    <location>
        <begin position="252"/>
        <end position="271"/>
    </location>
</feature>
<dbReference type="GO" id="GO:0043457">
    <property type="term" value="P:regulation of cellular respiration"/>
    <property type="evidence" value="ECO:0007669"/>
    <property type="project" value="InterPro"/>
</dbReference>
<feature type="compositionally biased region" description="Low complexity" evidence="1">
    <location>
        <begin position="211"/>
        <end position="222"/>
    </location>
</feature>
<dbReference type="OrthoDB" id="1099448at2759"/>
<dbReference type="Proteomes" id="UP000467841">
    <property type="component" value="Unassembled WGS sequence"/>
</dbReference>
<dbReference type="AlphaFoldDB" id="A0A6D2I660"/>
<feature type="region of interest" description="Disordered" evidence="1">
    <location>
        <begin position="205"/>
        <end position="241"/>
    </location>
</feature>
<keyword evidence="5" id="KW-1185">Reference proteome</keyword>
<dbReference type="EMBL" id="CACVBM020000995">
    <property type="protein sequence ID" value="CAA7025202.1"/>
    <property type="molecule type" value="Genomic_DNA"/>
</dbReference>
<evidence type="ECO:0000256" key="1">
    <source>
        <dbReference type="SAM" id="MobiDB-lite"/>
    </source>
</evidence>
<dbReference type="EMBL" id="CACVBM020000939">
    <property type="protein sequence ID" value="CAA7024823.1"/>
    <property type="molecule type" value="Genomic_DNA"/>
</dbReference>
<dbReference type="PANTHER" id="PTHR47188">
    <property type="entry name" value="PROTEIN TAR1"/>
    <property type="match status" value="1"/>
</dbReference>
<evidence type="ECO:0000313" key="4">
    <source>
        <dbReference type="EMBL" id="CAA7025675.1"/>
    </source>
</evidence>
<dbReference type="InterPro" id="IPR044792">
    <property type="entry name" value="TAR1"/>
</dbReference>
<feature type="region of interest" description="Disordered" evidence="1">
    <location>
        <begin position="54"/>
        <end position="73"/>
    </location>
</feature>